<gene>
    <name evidence="6" type="ORF">ABQJ54_18990</name>
</gene>
<comment type="catalytic activity">
    <reaction evidence="4">
        <text>L-aspartate + L-glutamine + ATP + H2O = L-asparagine + L-glutamate + AMP + diphosphate + H(+)</text>
        <dbReference type="Rhea" id="RHEA:12228"/>
        <dbReference type="ChEBI" id="CHEBI:15377"/>
        <dbReference type="ChEBI" id="CHEBI:15378"/>
        <dbReference type="ChEBI" id="CHEBI:29985"/>
        <dbReference type="ChEBI" id="CHEBI:29991"/>
        <dbReference type="ChEBI" id="CHEBI:30616"/>
        <dbReference type="ChEBI" id="CHEBI:33019"/>
        <dbReference type="ChEBI" id="CHEBI:58048"/>
        <dbReference type="ChEBI" id="CHEBI:58359"/>
        <dbReference type="ChEBI" id="CHEBI:456215"/>
        <dbReference type="EC" id="6.3.5.4"/>
    </reaction>
</comment>
<evidence type="ECO:0000256" key="3">
    <source>
        <dbReference type="ARBA" id="ARBA00012737"/>
    </source>
</evidence>
<dbReference type="InterPro" id="IPR051786">
    <property type="entry name" value="ASN_synthetase/amidase"/>
</dbReference>
<reference evidence="6 7" key="1">
    <citation type="submission" date="2024-06" db="EMBL/GenBank/DDBJ databases">
        <authorList>
            <person name="Woo H."/>
        </authorList>
    </citation>
    <scope>NUCLEOTIDE SEQUENCE [LARGE SCALE GENOMIC DNA]</scope>
    <source>
        <strain evidence="6 7">Si-c</strain>
    </source>
</reference>
<sequence length="583" mass="64355">MKYRYIILLGERFNRGDSHKLPPLDRSLHAAGMVCEFESALARVFVSANAPTLTISGHGLVIGQIFTKDGQRIAHPVDFDGPGNELSNHLLRNAWGEYLAFHVGGKDGTEAALLRDPSGAVPCVYSFADGKGFITSDIGLAVDLGLYRREVDWQAIAHCLNFPCLKTARTALKHIEELLPGSMLTCRRKDVSASPVWSPWRFVEKDVRHNNPRVATEDVRTALSNVARALSTGDDRFVVELSGGLDSSIVATCLRNASLRAIFCTLVMPAAGIDERPYARLVTDALGQELFPVEVGFDNIHIEFPIPRSSVAPAIGIPQNVINEAWETTGDRHGVDGFFSGGGGDTVFCYLKTAAPAADAFMECGIMAGVAAIGDLAALHQCTVFKAGRLTLKKMLRRPRTGWKEDRTLLNPSWATTKSEHHPWMDAPLGALPGDREKIHDLIGTQLFRDATPRGMGRFMHFPLLSQPVMEACLKVPTWMWIADGRNRAVARQAFADRLPQGIFHRRSKGSYTGHMATIYTHNMPKMREFLEEGKLCAHGLLDRAALENFFARGLAPRDLSFLRIFDLCAAENWVRQQDQDPS</sequence>
<dbReference type="EC" id="6.3.5.4" evidence="3"/>
<evidence type="ECO:0000259" key="5">
    <source>
        <dbReference type="Pfam" id="PF00733"/>
    </source>
</evidence>
<dbReference type="InterPro" id="IPR014729">
    <property type="entry name" value="Rossmann-like_a/b/a_fold"/>
</dbReference>
<protein>
    <recommendedName>
        <fullName evidence="3">asparagine synthase (glutamine-hydrolyzing)</fullName>
        <ecNumber evidence="3">6.3.5.4</ecNumber>
    </recommendedName>
</protein>
<dbReference type="InterPro" id="IPR006426">
    <property type="entry name" value="Asn_synth_AEB"/>
</dbReference>
<dbReference type="PANTHER" id="PTHR43284">
    <property type="entry name" value="ASPARAGINE SYNTHETASE (GLUTAMINE-HYDROLYZING)"/>
    <property type="match status" value="1"/>
</dbReference>
<name>A0ABV3QJ14_9GAMM</name>
<evidence type="ECO:0000313" key="7">
    <source>
        <dbReference type="Proteomes" id="UP001556220"/>
    </source>
</evidence>
<dbReference type="Gene3D" id="3.40.50.620">
    <property type="entry name" value="HUPs"/>
    <property type="match status" value="1"/>
</dbReference>
<keyword evidence="7" id="KW-1185">Reference proteome</keyword>
<dbReference type="Pfam" id="PF00733">
    <property type="entry name" value="Asn_synthase"/>
    <property type="match status" value="1"/>
</dbReference>
<comment type="similarity">
    <text evidence="2">Belongs to the asparagine synthetase family.</text>
</comment>
<feature type="domain" description="Asparagine synthetase" evidence="5">
    <location>
        <begin position="222"/>
        <end position="575"/>
    </location>
</feature>
<dbReference type="RefSeq" id="WP_367855904.1">
    <property type="nucleotide sequence ID" value="NZ_JBFOHK010000008.1"/>
</dbReference>
<comment type="caution">
    <text evidence="6">The sequence shown here is derived from an EMBL/GenBank/DDBJ whole genome shotgun (WGS) entry which is preliminary data.</text>
</comment>
<comment type="pathway">
    <text evidence="1">Amino-acid biosynthesis; L-asparagine biosynthesis; L-asparagine from L-aspartate (L-Gln route): step 1/1.</text>
</comment>
<proteinExistence type="inferred from homology"/>
<dbReference type="InterPro" id="IPR001962">
    <property type="entry name" value="Asn_synthase"/>
</dbReference>
<dbReference type="PIRSF" id="PIRSF001589">
    <property type="entry name" value="Asn_synthetase_glu-h"/>
    <property type="match status" value="1"/>
</dbReference>
<accession>A0ABV3QJ14</accession>
<evidence type="ECO:0000256" key="1">
    <source>
        <dbReference type="ARBA" id="ARBA00005187"/>
    </source>
</evidence>
<organism evidence="6 7">
    <name type="scientific">Rhodanobacter lycopersici</name>
    <dbReference type="NCBI Taxonomy" id="3162487"/>
    <lineage>
        <taxon>Bacteria</taxon>
        <taxon>Pseudomonadati</taxon>
        <taxon>Pseudomonadota</taxon>
        <taxon>Gammaproteobacteria</taxon>
        <taxon>Lysobacterales</taxon>
        <taxon>Rhodanobacteraceae</taxon>
        <taxon>Rhodanobacter</taxon>
    </lineage>
</organism>
<dbReference type="InterPro" id="IPR029055">
    <property type="entry name" value="Ntn_hydrolases_N"/>
</dbReference>
<dbReference type="Proteomes" id="UP001556220">
    <property type="component" value="Unassembled WGS sequence"/>
</dbReference>
<dbReference type="SUPFAM" id="SSF52402">
    <property type="entry name" value="Adenine nucleotide alpha hydrolases-like"/>
    <property type="match status" value="1"/>
</dbReference>
<dbReference type="SUPFAM" id="SSF56235">
    <property type="entry name" value="N-terminal nucleophile aminohydrolases (Ntn hydrolases)"/>
    <property type="match status" value="1"/>
</dbReference>
<evidence type="ECO:0000256" key="4">
    <source>
        <dbReference type="ARBA" id="ARBA00048741"/>
    </source>
</evidence>
<evidence type="ECO:0000256" key="2">
    <source>
        <dbReference type="ARBA" id="ARBA00005752"/>
    </source>
</evidence>
<dbReference type="EMBL" id="JBFOHK010000008">
    <property type="protein sequence ID" value="MEW9573843.1"/>
    <property type="molecule type" value="Genomic_DNA"/>
</dbReference>
<evidence type="ECO:0000313" key="6">
    <source>
        <dbReference type="EMBL" id="MEW9573843.1"/>
    </source>
</evidence>
<dbReference type="PANTHER" id="PTHR43284:SF1">
    <property type="entry name" value="ASPARAGINE SYNTHETASE"/>
    <property type="match status" value="1"/>
</dbReference>